<evidence type="ECO:0000256" key="6">
    <source>
        <dbReference type="ARBA" id="ARBA00022801"/>
    </source>
</evidence>
<dbReference type="GO" id="GO:0046872">
    <property type="term" value="F:metal ion binding"/>
    <property type="evidence" value="ECO:0007669"/>
    <property type="project" value="UniProtKB-KW"/>
</dbReference>
<evidence type="ECO:0000256" key="2">
    <source>
        <dbReference type="ARBA" id="ARBA00004123"/>
    </source>
</evidence>
<name>T1J855_STRMM</name>
<keyword evidence="5" id="KW-0479">Metal-binding</keyword>
<dbReference type="eggNOG" id="KOG4585">
    <property type="taxonomic scope" value="Eukaryota"/>
</dbReference>
<dbReference type="GO" id="GO:0005634">
    <property type="term" value="C:nucleus"/>
    <property type="evidence" value="ECO:0007669"/>
    <property type="project" value="UniProtKB-SubCell"/>
</dbReference>
<keyword evidence="7" id="KW-0539">Nucleus</keyword>
<organism evidence="10 11">
    <name type="scientific">Strigamia maritima</name>
    <name type="common">European centipede</name>
    <name type="synonym">Geophilus maritimus</name>
    <dbReference type="NCBI Taxonomy" id="126957"/>
    <lineage>
        <taxon>Eukaryota</taxon>
        <taxon>Metazoa</taxon>
        <taxon>Ecdysozoa</taxon>
        <taxon>Arthropoda</taxon>
        <taxon>Myriapoda</taxon>
        <taxon>Chilopoda</taxon>
        <taxon>Pleurostigmophora</taxon>
        <taxon>Geophilomorpha</taxon>
        <taxon>Linotaeniidae</taxon>
        <taxon>Strigamia</taxon>
    </lineage>
</organism>
<protein>
    <submittedName>
        <fullName evidence="10">Uncharacterized protein</fullName>
    </submittedName>
</protein>
<dbReference type="PANTHER" id="PTHR22930:SF85">
    <property type="entry name" value="GH03217P-RELATED"/>
    <property type="match status" value="1"/>
</dbReference>
<evidence type="ECO:0000313" key="11">
    <source>
        <dbReference type="Proteomes" id="UP000014500"/>
    </source>
</evidence>
<feature type="domain" description="DDE Tnp4" evidence="8">
    <location>
        <begin position="200"/>
        <end position="315"/>
    </location>
</feature>
<dbReference type="PhylomeDB" id="T1J855"/>
<keyword evidence="11" id="KW-1185">Reference proteome</keyword>
<dbReference type="GO" id="GO:0016787">
    <property type="term" value="F:hydrolase activity"/>
    <property type="evidence" value="ECO:0007669"/>
    <property type="project" value="UniProtKB-KW"/>
</dbReference>
<dbReference type="PANTHER" id="PTHR22930">
    <property type="match status" value="1"/>
</dbReference>
<sequence>MLFRYMLKRRSLRLHYFRLTSSTVAAVLRRTHSRKRRVWMKDRVSSWWDNELSDEDWIDNFRMTEKSFDKLCEILKSDIKPHTLTVREPIPLRKRIAIALFKIGTCADYQTVANRFGVHKSSVHNYLYKFCEALIKHMDRFIQLPDSAEIEKTTEIKYGLSNVWGVVDFTHIPIVCPVEESKTYMNSEVMGPGPGFIKQSFRHISCDIPGGHELTAFQTSKVYTQIENISGNNSSYIVGNRSHPLCPKVIKEFTKKVTQQSKLEKQFNKCVQLFRRDLCEAFSLLRGRWRILLGRIDIDYTFAPTLIAVCCILHNFCIIEDDQFQQRWSVGVDDMENTYTQPKPKLNTQAIGNAKIIRNNLI</sequence>
<dbReference type="InterPro" id="IPR027806">
    <property type="entry name" value="HARBI1_dom"/>
</dbReference>
<evidence type="ECO:0000256" key="1">
    <source>
        <dbReference type="ARBA" id="ARBA00001968"/>
    </source>
</evidence>
<dbReference type="HOGENOM" id="CLU_018552_3_1_1"/>
<evidence type="ECO:0000259" key="9">
    <source>
        <dbReference type="Pfam" id="PF26138"/>
    </source>
</evidence>
<keyword evidence="6" id="KW-0378">Hydrolase</keyword>
<feature type="domain" description="DUF8040" evidence="9">
    <location>
        <begin position="56"/>
        <end position="135"/>
    </location>
</feature>
<evidence type="ECO:0000256" key="5">
    <source>
        <dbReference type="ARBA" id="ARBA00022723"/>
    </source>
</evidence>
<comment type="subcellular location">
    <subcellularLocation>
        <location evidence="2">Nucleus</location>
    </subcellularLocation>
</comment>
<dbReference type="STRING" id="126957.T1J855"/>
<dbReference type="EnsemblMetazoa" id="SMAR009878-RA">
    <property type="protein sequence ID" value="SMAR009878-PA"/>
    <property type="gene ID" value="SMAR009878"/>
</dbReference>
<evidence type="ECO:0000256" key="7">
    <source>
        <dbReference type="ARBA" id="ARBA00023242"/>
    </source>
</evidence>
<evidence type="ECO:0000259" key="8">
    <source>
        <dbReference type="Pfam" id="PF13359"/>
    </source>
</evidence>
<dbReference type="OMA" id="RHITCGH"/>
<dbReference type="InterPro" id="IPR058353">
    <property type="entry name" value="DUF8040"/>
</dbReference>
<reference evidence="11" key="1">
    <citation type="submission" date="2011-05" db="EMBL/GenBank/DDBJ databases">
        <authorList>
            <person name="Richards S.R."/>
            <person name="Qu J."/>
            <person name="Jiang H."/>
            <person name="Jhangiani S.N."/>
            <person name="Agravi P."/>
            <person name="Goodspeed R."/>
            <person name="Gross S."/>
            <person name="Mandapat C."/>
            <person name="Jackson L."/>
            <person name="Mathew T."/>
            <person name="Pu L."/>
            <person name="Thornton R."/>
            <person name="Saada N."/>
            <person name="Wilczek-Boney K.B."/>
            <person name="Lee S."/>
            <person name="Kovar C."/>
            <person name="Wu Y."/>
            <person name="Scherer S.E."/>
            <person name="Worley K.C."/>
            <person name="Muzny D.M."/>
            <person name="Gibbs R."/>
        </authorList>
    </citation>
    <scope>NUCLEOTIDE SEQUENCE</scope>
    <source>
        <strain evidence="11">Brora</strain>
    </source>
</reference>
<evidence type="ECO:0000256" key="4">
    <source>
        <dbReference type="ARBA" id="ARBA00022722"/>
    </source>
</evidence>
<comment type="cofactor">
    <cofactor evidence="1">
        <name>a divalent metal cation</name>
        <dbReference type="ChEBI" id="CHEBI:60240"/>
    </cofactor>
</comment>
<dbReference type="AlphaFoldDB" id="T1J855"/>
<proteinExistence type="inferred from homology"/>
<dbReference type="GO" id="GO:0004518">
    <property type="term" value="F:nuclease activity"/>
    <property type="evidence" value="ECO:0007669"/>
    <property type="project" value="UniProtKB-KW"/>
</dbReference>
<reference evidence="10" key="2">
    <citation type="submission" date="2015-02" db="UniProtKB">
        <authorList>
            <consortium name="EnsemblMetazoa"/>
        </authorList>
    </citation>
    <scope>IDENTIFICATION</scope>
</reference>
<evidence type="ECO:0000313" key="10">
    <source>
        <dbReference type="EnsemblMetazoa" id="SMAR009878-PA"/>
    </source>
</evidence>
<accession>T1J855</accession>
<dbReference type="Pfam" id="PF26138">
    <property type="entry name" value="DUF8040"/>
    <property type="match status" value="1"/>
</dbReference>
<dbReference type="Proteomes" id="UP000014500">
    <property type="component" value="Unassembled WGS sequence"/>
</dbReference>
<dbReference type="EMBL" id="JH431948">
    <property type="status" value="NOT_ANNOTATED_CDS"/>
    <property type="molecule type" value="Genomic_DNA"/>
</dbReference>
<comment type="similarity">
    <text evidence="3">Belongs to the HARBI1 family.</text>
</comment>
<evidence type="ECO:0000256" key="3">
    <source>
        <dbReference type="ARBA" id="ARBA00006958"/>
    </source>
</evidence>
<keyword evidence="4" id="KW-0540">Nuclease</keyword>
<dbReference type="InterPro" id="IPR045249">
    <property type="entry name" value="HARBI1-like"/>
</dbReference>
<dbReference type="Pfam" id="PF13359">
    <property type="entry name" value="DDE_Tnp_4"/>
    <property type="match status" value="1"/>
</dbReference>